<feature type="compositionally biased region" description="Basic and acidic residues" evidence="2">
    <location>
        <begin position="151"/>
        <end position="166"/>
    </location>
</feature>
<feature type="compositionally biased region" description="Polar residues" evidence="2">
    <location>
        <begin position="238"/>
        <end position="256"/>
    </location>
</feature>
<feature type="compositionally biased region" description="Basic and acidic residues" evidence="2">
    <location>
        <begin position="81"/>
        <end position="101"/>
    </location>
</feature>
<name>A0A7S2ZZ93_9RHOD</name>
<evidence type="ECO:0000256" key="2">
    <source>
        <dbReference type="SAM" id="MobiDB-lite"/>
    </source>
</evidence>
<feature type="compositionally biased region" description="Basic and acidic residues" evidence="2">
    <location>
        <begin position="268"/>
        <end position="281"/>
    </location>
</feature>
<organism evidence="3">
    <name type="scientific">Rhodosorus marinus</name>
    <dbReference type="NCBI Taxonomy" id="101924"/>
    <lineage>
        <taxon>Eukaryota</taxon>
        <taxon>Rhodophyta</taxon>
        <taxon>Stylonematophyceae</taxon>
        <taxon>Stylonematales</taxon>
        <taxon>Stylonemataceae</taxon>
        <taxon>Rhodosorus</taxon>
    </lineage>
</organism>
<feature type="compositionally biased region" description="Polar residues" evidence="2">
    <location>
        <begin position="646"/>
        <end position="661"/>
    </location>
</feature>
<keyword evidence="1" id="KW-0175">Coiled coil</keyword>
<evidence type="ECO:0000313" key="3">
    <source>
        <dbReference type="EMBL" id="CAE0053293.1"/>
    </source>
</evidence>
<reference evidence="3" key="1">
    <citation type="submission" date="2021-01" db="EMBL/GenBank/DDBJ databases">
        <authorList>
            <person name="Corre E."/>
            <person name="Pelletier E."/>
            <person name="Niang G."/>
            <person name="Scheremetjew M."/>
            <person name="Finn R."/>
            <person name="Kale V."/>
            <person name="Holt S."/>
            <person name="Cochrane G."/>
            <person name="Meng A."/>
            <person name="Brown T."/>
            <person name="Cohen L."/>
        </authorList>
    </citation>
    <scope>NUCLEOTIDE SEQUENCE</scope>
    <source>
        <strain evidence="3">CCMP 769</strain>
    </source>
</reference>
<feature type="region of interest" description="Disordered" evidence="2">
    <location>
        <begin position="644"/>
        <end position="682"/>
    </location>
</feature>
<feature type="compositionally biased region" description="Basic and acidic residues" evidence="2">
    <location>
        <begin position="30"/>
        <end position="54"/>
    </location>
</feature>
<dbReference type="AlphaFoldDB" id="A0A7S2ZZ93"/>
<feature type="region of interest" description="Disordered" evidence="2">
    <location>
        <begin position="236"/>
        <end position="281"/>
    </location>
</feature>
<feature type="compositionally biased region" description="Basic and acidic residues" evidence="2">
    <location>
        <begin position="183"/>
        <end position="201"/>
    </location>
</feature>
<evidence type="ECO:0000256" key="1">
    <source>
        <dbReference type="SAM" id="Coils"/>
    </source>
</evidence>
<accession>A0A7S2ZZ93</accession>
<gene>
    <name evidence="3" type="ORF">RMAR00112_LOCUS21321</name>
</gene>
<proteinExistence type="predicted"/>
<sequence length="705" mass="79718">MAAEVEPASDKKSKFFFGSRRSSTFLGRFPGERDSKTELDKEKARDSLNTERLTKSSARYSNHRRSTRDSSLHVSYSASEVSKKNDGQEHGKQKQDPHAEAFRSLFPTVRESDSGGAEMDAASDSSKGNRDSRKSFKLGLGRFNSSRFLFGRRDQNAKPEEPEKRASSTSPPVSRLSKPPLSKSERDIHQAGRDSSNDLGEDARVHELESRVEQFGKEISVLKNYFSSTIVDDAAQAPRQSQGSRGSRLVQSQSASAVRPRYPSTNSIERDSTDLKYGSNEEKDRKVLDLSDELRATQSKLKAVEADRNKTLKENTRLIFAMNETEARLKNLEQSLNKLQKSQGMGTQAAIVEELRKTKAELQMMQAENHIYSNEKQLLLDREIATLAELSTIKVSLANAQRELESTATRTEMKDMEMADVVSERNLLKEKSSDLNKQIAGFQQEHSAMQMKYSEVVERAEEQEAIFKEERRDMLQRIDMLTNGRKNLRQLDLFLDEENEFKQEELEAEIEVLRLELKIAQEDRIMATSQSKTLKLSERDYKYRYQRNKKDLDAVAQKYEEASTAADRAVNDLESLKLEHAKLKEFNATLAAEVKSLRDQNKAIGSLEADCNQKGVLIKALRDEISELEEEGEQLEATIQKLKCSSPPSNVNMRNNSSSPPSVAVRSGKLESLTPETEKPKAQQQLFAKDHQAVLNHVGVSAFMR</sequence>
<protein>
    <submittedName>
        <fullName evidence="3">Uncharacterized protein</fullName>
    </submittedName>
</protein>
<feature type="region of interest" description="Disordered" evidence="2">
    <location>
        <begin position="26"/>
        <end position="201"/>
    </location>
</feature>
<feature type="coiled-coil region" evidence="1">
    <location>
        <begin position="425"/>
        <end position="477"/>
    </location>
</feature>
<dbReference type="EMBL" id="HBHW01027545">
    <property type="protein sequence ID" value="CAE0053293.1"/>
    <property type="molecule type" value="Transcribed_RNA"/>
</dbReference>